<dbReference type="FunFam" id="3.30.40.10:FF:000184">
    <property type="entry name" value="Baculoviral IAP repeat containing 2"/>
    <property type="match status" value="1"/>
</dbReference>
<dbReference type="CDD" id="cd00022">
    <property type="entry name" value="BIR"/>
    <property type="match status" value="1"/>
</dbReference>
<keyword evidence="3" id="KW-0479">Metal-binding</keyword>
<feature type="signal peptide" evidence="8">
    <location>
        <begin position="1"/>
        <end position="18"/>
    </location>
</feature>
<protein>
    <recommendedName>
        <fullName evidence="9">RING-type domain-containing protein</fullName>
    </recommendedName>
</protein>
<dbReference type="SMART" id="SM00238">
    <property type="entry name" value="BIR"/>
    <property type="match status" value="2"/>
</dbReference>
<proteinExistence type="inferred from homology"/>
<dbReference type="PROSITE" id="PS50143">
    <property type="entry name" value="BIR_REPEAT_2"/>
    <property type="match status" value="2"/>
</dbReference>
<dbReference type="InterPro" id="IPR001370">
    <property type="entry name" value="BIR_rpt"/>
</dbReference>
<evidence type="ECO:0000256" key="2">
    <source>
        <dbReference type="ARBA" id="ARBA00022703"/>
    </source>
</evidence>
<dbReference type="Pfam" id="PF13920">
    <property type="entry name" value="zf-C3HC4_3"/>
    <property type="match status" value="1"/>
</dbReference>
<dbReference type="SMART" id="SM00184">
    <property type="entry name" value="RING"/>
    <property type="match status" value="1"/>
</dbReference>
<dbReference type="InterPro" id="IPR050784">
    <property type="entry name" value="IAP"/>
</dbReference>
<dbReference type="AlphaFoldDB" id="A0ABD3X762"/>
<dbReference type="FunFam" id="1.10.1170.10:FF:000002">
    <property type="entry name" value="Baculoviral IAP repeat containing 7"/>
    <property type="match status" value="1"/>
</dbReference>
<dbReference type="Gene3D" id="1.10.1170.10">
    <property type="entry name" value="Inhibitor Of Apoptosis Protein (2mihbC-IAP-1), Chain A"/>
    <property type="match status" value="2"/>
</dbReference>
<feature type="region of interest" description="Disordered" evidence="7">
    <location>
        <begin position="1034"/>
        <end position="1071"/>
    </location>
</feature>
<dbReference type="InterPro" id="IPR013083">
    <property type="entry name" value="Znf_RING/FYVE/PHD"/>
</dbReference>
<evidence type="ECO:0000256" key="1">
    <source>
        <dbReference type="ARBA" id="ARBA00006672"/>
    </source>
</evidence>
<evidence type="ECO:0000256" key="5">
    <source>
        <dbReference type="ARBA" id="ARBA00022833"/>
    </source>
</evidence>
<dbReference type="GO" id="GO:0006915">
    <property type="term" value="P:apoptotic process"/>
    <property type="evidence" value="ECO:0007669"/>
    <property type="project" value="UniProtKB-KW"/>
</dbReference>
<feature type="compositionally biased region" description="Polar residues" evidence="7">
    <location>
        <begin position="1040"/>
        <end position="1049"/>
    </location>
</feature>
<dbReference type="Gene3D" id="1.10.8.10">
    <property type="entry name" value="DNA helicase RuvA subunit, C-terminal domain"/>
    <property type="match status" value="1"/>
</dbReference>
<dbReference type="SUPFAM" id="SSF57924">
    <property type="entry name" value="Inhibitor of apoptosis (IAP) repeat"/>
    <property type="match status" value="2"/>
</dbReference>
<evidence type="ECO:0000313" key="11">
    <source>
        <dbReference type="Proteomes" id="UP001634394"/>
    </source>
</evidence>
<reference evidence="10 11" key="1">
    <citation type="submission" date="2024-11" db="EMBL/GenBank/DDBJ databases">
        <title>Chromosome-level genome assembly of the freshwater bivalve Anodonta woodiana.</title>
        <authorList>
            <person name="Chen X."/>
        </authorList>
    </citation>
    <scope>NUCLEOTIDE SEQUENCE [LARGE SCALE GENOMIC DNA]</scope>
    <source>
        <strain evidence="10">MN2024</strain>
        <tissue evidence="10">Gills</tissue>
    </source>
</reference>
<dbReference type="GO" id="GO:0008270">
    <property type="term" value="F:zinc ion binding"/>
    <property type="evidence" value="ECO:0007669"/>
    <property type="project" value="UniProtKB-KW"/>
</dbReference>
<dbReference type="PROSITE" id="PS50089">
    <property type="entry name" value="ZF_RING_2"/>
    <property type="match status" value="1"/>
</dbReference>
<sequence length="1135" mass="127558">MLLIVILCLQDLDFMVRALEDPHGTIAGHHCRQTDLRIGYYAHWRKQNNSEIEKNGSTIGSVLYDPDESISKYTMLYGQDTHSERQQTFYSEQVDLELLGSEDYGGVVLDKVMVSVLFLCWIIHINYAVNKLLQFAFTSMEERRIHGNMAVTVQRSVSMGSEVEGFRAQQETVEVTTKKPAEYKAEVNDLRVNVDTLKVTLWSSEITEVIDLLGKSRALDIADETSGSKQVKDFGVNMGSWQQTAQTSVLIDIDNSRVKGGTENFNSMSSNITIEEDHTGNLEIIKIIYKSNERAEAYQLRSIEENWKSIIKTSSQEEVEIDRAVCKVHINEKELESCDDRVHSNELFKEQGFGDGVKIDLIQSIFHDTCKSVGHKNEDSEHDLSYYYDIHQEKKQHTISGKISEFLKEKKKHSLRIKGSDVSNRTVTSTTSQEWLKKYPHSDISISFRDTGLSEEKEKTATCFYKYRTFLKSQPSASGVKQAVTPVASTEESLLLVIDEPSDASSQKCKGKEIYDKNSDSCLIFTERPSDFISLYSEKKKTRKALFSKLQCIILDNPLSEETCFNKDKGSAGIEMHILSDMDLTMQQKKCGVDIYEITGADIDLQEKKKHHLRQIVWFPMNSLPVPRLSRDAIVGLVEEQTRDGHKGCTLSPSEKEDLREMLRLLASDNVPGPQITMKYEMLRLCTMKTFPGWERPFAIRIVGAGFYYAGHQDQVICYCCGNRKDSWVIGDIPLLIHQNMASDCGFLTHNSQVNVPIRKANSSESPSPAEVRLLAVQRFYGSNQSDTAQSESSLMLPSCEQNRQHSVSDNLPTVSAHVDSVLEPPPKYPQYAVKNMRINSFQGWPAELQQRPEEMAECGFYYAGFNDCVRCFFCGVGLRHWMNEDDPWIEHARWSTSCVYVLKMKGEEFVSLIKMAVEIAERAAPRSNSEGSQALELASSNSNTADSIAVEDASASTGVAVGNATGAAASTPSPGNTEIQKYLLTDAAQSVLDMGYQPKLVQRAIEKVLLKIGAEDLTGHIIMEAVFEIEEENKKQPEGQASTQSVEINESHSKGAEATEEESSEESQLDLEKIRREHRELRDATLCKICMENTISVVFLPCGHLVTCPDCAPAMRKCPICRTLIKGTVKTFYG</sequence>
<name>A0ABD3X762_SINWO</name>
<keyword evidence="8" id="KW-0732">Signal</keyword>
<dbReference type="PANTHER" id="PTHR10044">
    <property type="entry name" value="INHIBITOR OF APOPTOSIS"/>
    <property type="match status" value="1"/>
</dbReference>
<dbReference type="Pfam" id="PF00653">
    <property type="entry name" value="BIR"/>
    <property type="match status" value="2"/>
</dbReference>
<gene>
    <name evidence="10" type="ORF">ACJMK2_028447</name>
</gene>
<dbReference type="Gene3D" id="3.30.40.10">
    <property type="entry name" value="Zinc/RING finger domain, C3HC4 (zinc finger)"/>
    <property type="match status" value="1"/>
</dbReference>
<dbReference type="Proteomes" id="UP001634394">
    <property type="component" value="Unassembled WGS sequence"/>
</dbReference>
<accession>A0ABD3X762</accession>
<dbReference type="InterPro" id="IPR001841">
    <property type="entry name" value="Znf_RING"/>
</dbReference>
<evidence type="ECO:0000259" key="9">
    <source>
        <dbReference type="PROSITE" id="PS50089"/>
    </source>
</evidence>
<evidence type="ECO:0000256" key="4">
    <source>
        <dbReference type="ARBA" id="ARBA00022771"/>
    </source>
</evidence>
<keyword evidence="2" id="KW-0053">Apoptosis</keyword>
<keyword evidence="11" id="KW-1185">Reference proteome</keyword>
<keyword evidence="5" id="KW-0862">Zinc</keyword>
<evidence type="ECO:0000256" key="8">
    <source>
        <dbReference type="SAM" id="SignalP"/>
    </source>
</evidence>
<comment type="similarity">
    <text evidence="1">Belongs to the IAP family.</text>
</comment>
<feature type="domain" description="RING-type" evidence="9">
    <location>
        <begin position="1088"/>
        <end position="1123"/>
    </location>
</feature>
<evidence type="ECO:0000313" key="10">
    <source>
        <dbReference type="EMBL" id="KAL3882074.1"/>
    </source>
</evidence>
<evidence type="ECO:0000256" key="3">
    <source>
        <dbReference type="ARBA" id="ARBA00022723"/>
    </source>
</evidence>
<feature type="chain" id="PRO_5044753756" description="RING-type domain-containing protein" evidence="8">
    <location>
        <begin position="19"/>
        <end position="1135"/>
    </location>
</feature>
<evidence type="ECO:0000256" key="7">
    <source>
        <dbReference type="SAM" id="MobiDB-lite"/>
    </source>
</evidence>
<dbReference type="CDD" id="cd16713">
    <property type="entry name" value="RING-HC_BIRC2_3_7"/>
    <property type="match status" value="1"/>
</dbReference>
<comment type="caution">
    <text evidence="10">The sequence shown here is derived from an EMBL/GenBank/DDBJ whole genome shotgun (WGS) entry which is preliminary data.</text>
</comment>
<feature type="compositionally biased region" description="Acidic residues" evidence="7">
    <location>
        <begin position="1059"/>
        <end position="1070"/>
    </location>
</feature>
<keyword evidence="4 6" id="KW-0863">Zinc-finger</keyword>
<evidence type="ECO:0000256" key="6">
    <source>
        <dbReference type="PROSITE-ProRule" id="PRU00175"/>
    </source>
</evidence>
<dbReference type="PANTHER" id="PTHR10044:SF139">
    <property type="entry name" value="DEATH-ASSOCIATED INHIBITOR OF APOPTOSIS 2"/>
    <property type="match status" value="1"/>
</dbReference>
<dbReference type="EMBL" id="JBJQND010000003">
    <property type="protein sequence ID" value="KAL3882074.1"/>
    <property type="molecule type" value="Genomic_DNA"/>
</dbReference>
<organism evidence="10 11">
    <name type="scientific">Sinanodonta woodiana</name>
    <name type="common">Chinese pond mussel</name>
    <name type="synonym">Anodonta woodiana</name>
    <dbReference type="NCBI Taxonomy" id="1069815"/>
    <lineage>
        <taxon>Eukaryota</taxon>
        <taxon>Metazoa</taxon>
        <taxon>Spiralia</taxon>
        <taxon>Lophotrochozoa</taxon>
        <taxon>Mollusca</taxon>
        <taxon>Bivalvia</taxon>
        <taxon>Autobranchia</taxon>
        <taxon>Heteroconchia</taxon>
        <taxon>Palaeoheterodonta</taxon>
        <taxon>Unionida</taxon>
        <taxon>Unionoidea</taxon>
        <taxon>Unionidae</taxon>
        <taxon>Unioninae</taxon>
        <taxon>Sinanodonta</taxon>
    </lineage>
</organism>